<evidence type="ECO:0000313" key="1">
    <source>
        <dbReference type="EMBL" id="QDX27794.1"/>
    </source>
</evidence>
<dbReference type="KEGG" id="ssua:FPZ54_18450"/>
<keyword evidence="2" id="KW-1185">Reference proteome</keyword>
<organism evidence="1 2">
    <name type="scientific">Sphingomonas suaedae</name>
    <dbReference type="NCBI Taxonomy" id="2599297"/>
    <lineage>
        <taxon>Bacteria</taxon>
        <taxon>Pseudomonadati</taxon>
        <taxon>Pseudomonadota</taxon>
        <taxon>Alphaproteobacteria</taxon>
        <taxon>Sphingomonadales</taxon>
        <taxon>Sphingomonadaceae</taxon>
        <taxon>Sphingomonas</taxon>
    </lineage>
</organism>
<reference evidence="1 2" key="1">
    <citation type="submission" date="2019-07" db="EMBL/GenBank/DDBJ databases">
        <title>Sphingomonas alkalisoli sp. nov., isolated from rhizosphere soil of Suaedae salsa.</title>
        <authorList>
            <person name="Zhang H."/>
            <person name="Xu L."/>
            <person name="Zhang J.-X."/>
            <person name="Sun J.-Q."/>
        </authorList>
    </citation>
    <scope>NUCLEOTIDE SEQUENCE [LARGE SCALE GENOMIC DNA]</scope>
    <source>
        <strain evidence="1 2">XS-10</strain>
    </source>
</reference>
<sequence length="270" mass="29925">MRIIGGKDYYDAGAAWGQDESVVFLRNGKRALSDIQMHAEIGLPVYHCSGGLVPPVGETNAARKRAAQGYWSLRDIEIDGVLHRQRTGQVLLCGTLYRGLELVRADASHGQWFWTHDAMDAFARGHGFSLHDGDSRTGSMEFVHPLSRQRMPARTERVPLSRWFEPLVLEGLLRDAVVLAGITIASKDPSVRPPFIDDDQRPWAVDQPTLAAMDFARALDPFTAYQEIAMWVGGVLPAPGPKMVEITDDKVKIAKAGFHHPTSFRRGKGE</sequence>
<gene>
    <name evidence="1" type="ORF">FPZ54_18450</name>
</gene>
<dbReference type="EMBL" id="CP042239">
    <property type="protein sequence ID" value="QDX27794.1"/>
    <property type="molecule type" value="Genomic_DNA"/>
</dbReference>
<dbReference type="Proteomes" id="UP000318055">
    <property type="component" value="Chromosome"/>
</dbReference>
<dbReference type="AlphaFoldDB" id="A0A518RK22"/>
<name>A0A518RK22_9SPHN</name>
<protein>
    <submittedName>
        <fullName evidence="1">Uncharacterized protein</fullName>
    </submittedName>
</protein>
<evidence type="ECO:0000313" key="2">
    <source>
        <dbReference type="Proteomes" id="UP000318055"/>
    </source>
</evidence>
<dbReference type="RefSeq" id="WP_145849268.1">
    <property type="nucleotide sequence ID" value="NZ_CP042239.1"/>
</dbReference>
<dbReference type="OrthoDB" id="7775723at2"/>
<proteinExistence type="predicted"/>
<accession>A0A518RK22</accession>